<gene>
    <name evidence="1" type="ORF">CEXT_428961</name>
</gene>
<accession>A0AAV4RKX3</accession>
<name>A0AAV4RKX3_CAEEX</name>
<reference evidence="1 2" key="1">
    <citation type="submission" date="2021-06" db="EMBL/GenBank/DDBJ databases">
        <title>Caerostris extrusa draft genome.</title>
        <authorList>
            <person name="Kono N."/>
            <person name="Arakawa K."/>
        </authorList>
    </citation>
    <scope>NUCLEOTIDE SEQUENCE [LARGE SCALE GENOMIC DNA]</scope>
</reference>
<sequence length="82" mass="9408">MNTLNEFVDLNVAPFMYCRPIEVKYLHCEDGRRVKPAQRAELSHWATTKVASSAVVKSDDADNVEKLKQIYKKVSKEFSMNS</sequence>
<comment type="caution">
    <text evidence="1">The sequence shown here is derived from an EMBL/GenBank/DDBJ whole genome shotgun (WGS) entry which is preliminary data.</text>
</comment>
<dbReference type="AlphaFoldDB" id="A0AAV4RKX3"/>
<proteinExistence type="predicted"/>
<dbReference type="Proteomes" id="UP001054945">
    <property type="component" value="Unassembled WGS sequence"/>
</dbReference>
<dbReference type="EMBL" id="BPLR01008153">
    <property type="protein sequence ID" value="GIY22474.1"/>
    <property type="molecule type" value="Genomic_DNA"/>
</dbReference>
<evidence type="ECO:0000313" key="2">
    <source>
        <dbReference type="Proteomes" id="UP001054945"/>
    </source>
</evidence>
<evidence type="ECO:0000313" key="1">
    <source>
        <dbReference type="EMBL" id="GIY22474.1"/>
    </source>
</evidence>
<keyword evidence="2" id="KW-1185">Reference proteome</keyword>
<organism evidence="1 2">
    <name type="scientific">Caerostris extrusa</name>
    <name type="common">Bark spider</name>
    <name type="synonym">Caerostris bankana</name>
    <dbReference type="NCBI Taxonomy" id="172846"/>
    <lineage>
        <taxon>Eukaryota</taxon>
        <taxon>Metazoa</taxon>
        <taxon>Ecdysozoa</taxon>
        <taxon>Arthropoda</taxon>
        <taxon>Chelicerata</taxon>
        <taxon>Arachnida</taxon>
        <taxon>Araneae</taxon>
        <taxon>Araneomorphae</taxon>
        <taxon>Entelegynae</taxon>
        <taxon>Araneoidea</taxon>
        <taxon>Araneidae</taxon>
        <taxon>Caerostris</taxon>
    </lineage>
</organism>
<protein>
    <submittedName>
        <fullName evidence="1">Uncharacterized protein</fullName>
    </submittedName>
</protein>